<dbReference type="Proteomes" id="UP001652564">
    <property type="component" value="Unassembled WGS sequence"/>
</dbReference>
<gene>
    <name evidence="8" type="ORF">OEZ71_10130</name>
</gene>
<accession>A0ABT2ZNE1</accession>
<evidence type="ECO:0000256" key="6">
    <source>
        <dbReference type="SAM" id="Phobius"/>
    </source>
</evidence>
<evidence type="ECO:0000256" key="5">
    <source>
        <dbReference type="ARBA" id="ARBA00023136"/>
    </source>
</evidence>
<reference evidence="8 9" key="1">
    <citation type="submission" date="2022-10" db="EMBL/GenBank/DDBJ databases">
        <title>Defluviimonas sp. nov., isolated from ocean surface sediments.</title>
        <authorList>
            <person name="He W."/>
            <person name="Wang L."/>
            <person name="Zhang D.-F."/>
        </authorList>
    </citation>
    <scope>NUCLEOTIDE SEQUENCE [LARGE SCALE GENOMIC DNA]</scope>
    <source>
        <strain evidence="8 9">WL0050</strain>
    </source>
</reference>
<evidence type="ECO:0000313" key="8">
    <source>
        <dbReference type="EMBL" id="MCV2872651.1"/>
    </source>
</evidence>
<evidence type="ECO:0000313" key="9">
    <source>
        <dbReference type="Proteomes" id="UP001652564"/>
    </source>
</evidence>
<keyword evidence="2" id="KW-1003">Cell membrane</keyword>
<evidence type="ECO:0000256" key="3">
    <source>
        <dbReference type="ARBA" id="ARBA00022692"/>
    </source>
</evidence>
<keyword evidence="9" id="KW-1185">Reference proteome</keyword>
<proteinExistence type="predicted"/>
<evidence type="ECO:0000256" key="1">
    <source>
        <dbReference type="ARBA" id="ARBA00004651"/>
    </source>
</evidence>
<evidence type="ECO:0000259" key="7">
    <source>
        <dbReference type="Pfam" id="PF13396"/>
    </source>
</evidence>
<comment type="caution">
    <text evidence="8">The sequence shown here is derived from an EMBL/GenBank/DDBJ whole genome shotgun (WGS) entry which is preliminary data.</text>
</comment>
<feature type="domain" description="Cardiolipin synthase N-terminal" evidence="7">
    <location>
        <begin position="18"/>
        <end position="60"/>
    </location>
</feature>
<organism evidence="8 9">
    <name type="scientific">Albidovulum litorale</name>
    <dbReference type="NCBI Taxonomy" id="2984134"/>
    <lineage>
        <taxon>Bacteria</taxon>
        <taxon>Pseudomonadati</taxon>
        <taxon>Pseudomonadota</taxon>
        <taxon>Alphaproteobacteria</taxon>
        <taxon>Rhodobacterales</taxon>
        <taxon>Paracoccaceae</taxon>
        <taxon>Albidovulum</taxon>
    </lineage>
</organism>
<dbReference type="RefSeq" id="WP_263739830.1">
    <property type="nucleotide sequence ID" value="NZ_JAOWKZ010000002.1"/>
</dbReference>
<dbReference type="InterPro" id="IPR027379">
    <property type="entry name" value="CLS_N"/>
</dbReference>
<keyword evidence="3 6" id="KW-0812">Transmembrane</keyword>
<sequence>MEMNMLSLSGFGGLIILALDVWALVSILGSTAANGRKALWVLLVFFLPLIGFLIWLIAGPRSSARHV</sequence>
<keyword evidence="5 6" id="KW-0472">Membrane</keyword>
<evidence type="ECO:0000256" key="4">
    <source>
        <dbReference type="ARBA" id="ARBA00022989"/>
    </source>
</evidence>
<feature type="transmembrane region" description="Helical" evidence="6">
    <location>
        <begin position="39"/>
        <end position="58"/>
    </location>
</feature>
<comment type="subcellular location">
    <subcellularLocation>
        <location evidence="1">Cell membrane</location>
        <topology evidence="1">Multi-pass membrane protein</topology>
    </subcellularLocation>
</comment>
<keyword evidence="4 6" id="KW-1133">Transmembrane helix</keyword>
<evidence type="ECO:0000256" key="2">
    <source>
        <dbReference type="ARBA" id="ARBA00022475"/>
    </source>
</evidence>
<dbReference type="Pfam" id="PF13396">
    <property type="entry name" value="PLDc_N"/>
    <property type="match status" value="1"/>
</dbReference>
<protein>
    <submittedName>
        <fullName evidence="8">PLD nuclease N-terminal domain-containing protein</fullName>
    </submittedName>
</protein>
<name>A0ABT2ZNE1_9RHOB</name>
<dbReference type="EMBL" id="JAOWKZ010000002">
    <property type="protein sequence ID" value="MCV2872651.1"/>
    <property type="molecule type" value="Genomic_DNA"/>
</dbReference>